<dbReference type="SUPFAM" id="SSF55781">
    <property type="entry name" value="GAF domain-like"/>
    <property type="match status" value="1"/>
</dbReference>
<dbReference type="RefSeq" id="XP_013894348.1">
    <property type="nucleotide sequence ID" value="XM_014038894.1"/>
</dbReference>
<keyword evidence="2" id="KW-1185">Reference proteome</keyword>
<name>A0A0D2KHN2_9CHLO</name>
<dbReference type="EMBL" id="KK103565">
    <property type="protein sequence ID" value="KIY95328.1"/>
    <property type="molecule type" value="Genomic_DNA"/>
</dbReference>
<proteinExistence type="predicted"/>
<dbReference type="PANTHER" id="PTHR43102">
    <property type="entry name" value="SLR1143 PROTEIN"/>
    <property type="match status" value="1"/>
</dbReference>
<dbReference type="KEGG" id="mng:MNEG_12631"/>
<dbReference type="AlphaFoldDB" id="A0A0D2KHN2"/>
<sequence length="164" mass="17838">MGCISSKPAVLEAPVIAEKAAASPGVEVEKPGVEVPASGGREDSSQLLVVLNEVILPEDEDVRWESLNSYNILDTVPISMITFVDKDRVWLKSVQGLSGFTEVDRRCSICAWALLSRHPEALVIPDLRLDIRFKDYPIVTGWPHARSYAAAPLVTSGGQRLGTL</sequence>
<dbReference type="OrthoDB" id="4062651at2759"/>
<dbReference type="PANTHER" id="PTHR43102:SF2">
    <property type="entry name" value="GAF DOMAIN-CONTAINING PROTEIN"/>
    <property type="match status" value="1"/>
</dbReference>
<gene>
    <name evidence="1" type="ORF">MNEG_12631</name>
</gene>
<accession>A0A0D2KHN2</accession>
<dbReference type="GeneID" id="25730013"/>
<evidence type="ECO:0000313" key="2">
    <source>
        <dbReference type="Proteomes" id="UP000054498"/>
    </source>
</evidence>
<dbReference type="STRING" id="145388.A0A0D2KHN2"/>
<organism evidence="1 2">
    <name type="scientific">Monoraphidium neglectum</name>
    <dbReference type="NCBI Taxonomy" id="145388"/>
    <lineage>
        <taxon>Eukaryota</taxon>
        <taxon>Viridiplantae</taxon>
        <taxon>Chlorophyta</taxon>
        <taxon>core chlorophytes</taxon>
        <taxon>Chlorophyceae</taxon>
        <taxon>CS clade</taxon>
        <taxon>Sphaeropleales</taxon>
        <taxon>Selenastraceae</taxon>
        <taxon>Monoraphidium</taxon>
    </lineage>
</organism>
<protein>
    <recommendedName>
        <fullName evidence="3">GAF domain-containing protein</fullName>
    </recommendedName>
</protein>
<evidence type="ECO:0008006" key="3">
    <source>
        <dbReference type="Google" id="ProtNLM"/>
    </source>
</evidence>
<dbReference type="Gene3D" id="3.30.450.40">
    <property type="match status" value="1"/>
</dbReference>
<dbReference type="InterPro" id="IPR029016">
    <property type="entry name" value="GAF-like_dom_sf"/>
</dbReference>
<dbReference type="Proteomes" id="UP000054498">
    <property type="component" value="Unassembled WGS sequence"/>
</dbReference>
<reference evidence="1 2" key="1">
    <citation type="journal article" date="2013" name="BMC Genomics">
        <title>Reconstruction of the lipid metabolism for the microalga Monoraphidium neglectum from its genome sequence reveals characteristics suitable for biofuel production.</title>
        <authorList>
            <person name="Bogen C."/>
            <person name="Al-Dilaimi A."/>
            <person name="Albersmeier A."/>
            <person name="Wichmann J."/>
            <person name="Grundmann M."/>
            <person name="Rupp O."/>
            <person name="Lauersen K.J."/>
            <person name="Blifernez-Klassen O."/>
            <person name="Kalinowski J."/>
            <person name="Goesmann A."/>
            <person name="Mussgnug J.H."/>
            <person name="Kruse O."/>
        </authorList>
    </citation>
    <scope>NUCLEOTIDE SEQUENCE [LARGE SCALE GENOMIC DNA]</scope>
    <source>
        <strain evidence="1 2">SAG 48.87</strain>
    </source>
</reference>
<evidence type="ECO:0000313" key="1">
    <source>
        <dbReference type="EMBL" id="KIY95328.1"/>
    </source>
</evidence>